<gene>
    <name evidence="1" type="ORF">K452DRAFT_66637</name>
</gene>
<name>A0A6A6BSW6_9PEZI</name>
<dbReference type="GeneID" id="54304514"/>
<proteinExistence type="predicted"/>
<reference evidence="1" key="1">
    <citation type="journal article" date="2020" name="Stud. Mycol.">
        <title>101 Dothideomycetes genomes: a test case for predicting lifestyles and emergence of pathogens.</title>
        <authorList>
            <person name="Haridas S."/>
            <person name="Albert R."/>
            <person name="Binder M."/>
            <person name="Bloem J."/>
            <person name="Labutti K."/>
            <person name="Salamov A."/>
            <person name="Andreopoulos B."/>
            <person name="Baker S."/>
            <person name="Barry K."/>
            <person name="Bills G."/>
            <person name="Bluhm B."/>
            <person name="Cannon C."/>
            <person name="Castanera R."/>
            <person name="Culley D."/>
            <person name="Daum C."/>
            <person name="Ezra D."/>
            <person name="Gonzalez J."/>
            <person name="Henrissat B."/>
            <person name="Kuo A."/>
            <person name="Liang C."/>
            <person name="Lipzen A."/>
            <person name="Lutzoni F."/>
            <person name="Magnuson J."/>
            <person name="Mondo S."/>
            <person name="Nolan M."/>
            <person name="Ohm R."/>
            <person name="Pangilinan J."/>
            <person name="Park H.-J."/>
            <person name="Ramirez L."/>
            <person name="Alfaro M."/>
            <person name="Sun H."/>
            <person name="Tritt A."/>
            <person name="Yoshinaga Y."/>
            <person name="Zwiers L.-H."/>
            <person name="Turgeon B."/>
            <person name="Goodwin S."/>
            <person name="Spatafora J."/>
            <person name="Crous P."/>
            <person name="Grigoriev I."/>
        </authorList>
    </citation>
    <scope>NUCLEOTIDE SEQUENCE</scope>
    <source>
        <strain evidence="1">CBS 121167</strain>
    </source>
</reference>
<dbReference type="AlphaFoldDB" id="A0A6A6BSW6"/>
<evidence type="ECO:0000313" key="1">
    <source>
        <dbReference type="EMBL" id="KAF2146503.1"/>
    </source>
</evidence>
<dbReference type="EMBL" id="ML995475">
    <property type="protein sequence ID" value="KAF2146503.1"/>
    <property type="molecule type" value="Genomic_DNA"/>
</dbReference>
<dbReference type="Proteomes" id="UP000799438">
    <property type="component" value="Unassembled WGS sequence"/>
</dbReference>
<dbReference type="RefSeq" id="XP_033402212.1">
    <property type="nucleotide sequence ID" value="XM_033547007.1"/>
</dbReference>
<protein>
    <submittedName>
        <fullName evidence="1">Uncharacterized protein</fullName>
    </submittedName>
</protein>
<keyword evidence="2" id="KW-1185">Reference proteome</keyword>
<accession>A0A6A6BSW6</accession>
<organism evidence="1 2">
    <name type="scientific">Aplosporella prunicola CBS 121167</name>
    <dbReference type="NCBI Taxonomy" id="1176127"/>
    <lineage>
        <taxon>Eukaryota</taxon>
        <taxon>Fungi</taxon>
        <taxon>Dikarya</taxon>
        <taxon>Ascomycota</taxon>
        <taxon>Pezizomycotina</taxon>
        <taxon>Dothideomycetes</taxon>
        <taxon>Dothideomycetes incertae sedis</taxon>
        <taxon>Botryosphaeriales</taxon>
        <taxon>Aplosporellaceae</taxon>
        <taxon>Aplosporella</taxon>
    </lineage>
</organism>
<sequence length="137" mass="15547">MLIVSVVGWIRKLARRLVLLLLSHHLLLLRGPACVLLRSSLLYIFSSSRCLPCSSSFSLWRDGDRETSFFFSLGYLPTLPYPYLPTCLSGCIFCFLCCCCRASLVLLLILHGMSGWRETWRGEALFVYTLYRLAAVA</sequence>
<evidence type="ECO:0000313" key="2">
    <source>
        <dbReference type="Proteomes" id="UP000799438"/>
    </source>
</evidence>